<evidence type="ECO:0000313" key="1">
    <source>
        <dbReference type="EMBL" id="GIX84321.1"/>
    </source>
</evidence>
<evidence type="ECO:0000313" key="2">
    <source>
        <dbReference type="Proteomes" id="UP001054945"/>
    </source>
</evidence>
<comment type="caution">
    <text evidence="1">The sequence shown here is derived from an EMBL/GenBank/DDBJ whole genome shotgun (WGS) entry which is preliminary data.</text>
</comment>
<accession>A0AAV4NK47</accession>
<gene>
    <name evidence="1" type="ORF">CEXT_593531</name>
</gene>
<dbReference type="Proteomes" id="UP001054945">
    <property type="component" value="Unassembled WGS sequence"/>
</dbReference>
<keyword evidence="2" id="KW-1185">Reference proteome</keyword>
<sequence>MFSKWMNHFPTPNGIISLSQFSFVHLTRPKDNILDLNLMNGSTRSTCVLSRLCILTLINDATQIMDRITPVSFANDHFETLWVFFSKNRANLE</sequence>
<dbReference type="EMBL" id="BPLR01020950">
    <property type="protein sequence ID" value="GIX84321.1"/>
    <property type="molecule type" value="Genomic_DNA"/>
</dbReference>
<proteinExistence type="predicted"/>
<name>A0AAV4NK47_CAEEX</name>
<dbReference type="AlphaFoldDB" id="A0AAV4NK47"/>
<organism evidence="1 2">
    <name type="scientific">Caerostris extrusa</name>
    <name type="common">Bark spider</name>
    <name type="synonym">Caerostris bankana</name>
    <dbReference type="NCBI Taxonomy" id="172846"/>
    <lineage>
        <taxon>Eukaryota</taxon>
        <taxon>Metazoa</taxon>
        <taxon>Ecdysozoa</taxon>
        <taxon>Arthropoda</taxon>
        <taxon>Chelicerata</taxon>
        <taxon>Arachnida</taxon>
        <taxon>Araneae</taxon>
        <taxon>Araneomorphae</taxon>
        <taxon>Entelegynae</taxon>
        <taxon>Araneoidea</taxon>
        <taxon>Araneidae</taxon>
        <taxon>Caerostris</taxon>
    </lineage>
</organism>
<protein>
    <submittedName>
        <fullName evidence="1">Uncharacterized protein</fullName>
    </submittedName>
</protein>
<reference evidence="1 2" key="1">
    <citation type="submission" date="2021-06" db="EMBL/GenBank/DDBJ databases">
        <title>Caerostris extrusa draft genome.</title>
        <authorList>
            <person name="Kono N."/>
            <person name="Arakawa K."/>
        </authorList>
    </citation>
    <scope>NUCLEOTIDE SEQUENCE [LARGE SCALE GENOMIC DNA]</scope>
</reference>